<comment type="caution">
    <text evidence="1">The sequence shown here is derived from an EMBL/GenBank/DDBJ whole genome shotgun (WGS) entry which is preliminary data.</text>
</comment>
<protein>
    <submittedName>
        <fullName evidence="1">Uncharacterized protein</fullName>
    </submittedName>
</protein>
<sequence>MDRSKVTSFYDSSFLKMIAYPPYLPVSFQLFQWGKERHLPNLWCIPVECVLQNDTLFAVVLEKRCKISSSVSDLVLWTSRLINNILTVVQHAFHEPKSERRLNFKRS</sequence>
<keyword evidence="2" id="KW-1185">Reference proteome</keyword>
<proteinExistence type="predicted"/>
<name>A0ABR0A3K0_9CRUS</name>
<evidence type="ECO:0000313" key="1">
    <source>
        <dbReference type="EMBL" id="KAK4019721.1"/>
    </source>
</evidence>
<dbReference type="EMBL" id="JAOYFB010000036">
    <property type="protein sequence ID" value="KAK4019721.1"/>
    <property type="molecule type" value="Genomic_DNA"/>
</dbReference>
<organism evidence="1 2">
    <name type="scientific">Daphnia magna</name>
    <dbReference type="NCBI Taxonomy" id="35525"/>
    <lineage>
        <taxon>Eukaryota</taxon>
        <taxon>Metazoa</taxon>
        <taxon>Ecdysozoa</taxon>
        <taxon>Arthropoda</taxon>
        <taxon>Crustacea</taxon>
        <taxon>Branchiopoda</taxon>
        <taxon>Diplostraca</taxon>
        <taxon>Cladocera</taxon>
        <taxon>Anomopoda</taxon>
        <taxon>Daphniidae</taxon>
        <taxon>Daphnia</taxon>
    </lineage>
</organism>
<reference evidence="1 2" key="1">
    <citation type="journal article" date="2023" name="Nucleic Acids Res.">
        <title>The hologenome of Daphnia magna reveals possible DNA methylation and microbiome-mediated evolution of the host genome.</title>
        <authorList>
            <person name="Chaturvedi A."/>
            <person name="Li X."/>
            <person name="Dhandapani V."/>
            <person name="Marshall H."/>
            <person name="Kissane S."/>
            <person name="Cuenca-Cambronero M."/>
            <person name="Asole G."/>
            <person name="Calvet F."/>
            <person name="Ruiz-Romero M."/>
            <person name="Marangio P."/>
            <person name="Guigo R."/>
            <person name="Rago D."/>
            <person name="Mirbahai L."/>
            <person name="Eastwood N."/>
            <person name="Colbourne J.K."/>
            <person name="Zhou J."/>
            <person name="Mallon E."/>
            <person name="Orsini L."/>
        </authorList>
    </citation>
    <scope>NUCLEOTIDE SEQUENCE [LARGE SCALE GENOMIC DNA]</scope>
    <source>
        <strain evidence="1">LRV0_1</strain>
    </source>
</reference>
<evidence type="ECO:0000313" key="2">
    <source>
        <dbReference type="Proteomes" id="UP001234178"/>
    </source>
</evidence>
<accession>A0ABR0A3K0</accession>
<dbReference type="Proteomes" id="UP001234178">
    <property type="component" value="Unassembled WGS sequence"/>
</dbReference>
<gene>
    <name evidence="1" type="ORF">OUZ56_001731</name>
</gene>